<keyword evidence="2" id="KW-1185">Reference proteome</keyword>
<gene>
    <name evidence="1" type="ORF">GCM10007391_32190</name>
</gene>
<dbReference type="Pfam" id="PF05742">
    <property type="entry name" value="TANGO2"/>
    <property type="match status" value="1"/>
</dbReference>
<proteinExistence type="predicted"/>
<name>A0A918JRC3_9ALTE</name>
<evidence type="ECO:0000313" key="1">
    <source>
        <dbReference type="EMBL" id="GGW95604.1"/>
    </source>
</evidence>
<dbReference type="PANTHER" id="PTHR17985">
    <property type="entry name" value="SER/THR-RICH PROTEIN T10 IN DGCR REGION"/>
    <property type="match status" value="1"/>
</dbReference>
<dbReference type="InterPro" id="IPR008551">
    <property type="entry name" value="TANGO2"/>
</dbReference>
<dbReference type="RefSeq" id="WP_189408176.1">
    <property type="nucleotide sequence ID" value="NZ_BMXP01000012.1"/>
</dbReference>
<dbReference type="Proteomes" id="UP000631300">
    <property type="component" value="Unassembled WGS sequence"/>
</dbReference>
<evidence type="ECO:0008006" key="3">
    <source>
        <dbReference type="Google" id="ProtNLM"/>
    </source>
</evidence>
<dbReference type="EMBL" id="BMXP01000012">
    <property type="protein sequence ID" value="GGW95604.1"/>
    <property type="molecule type" value="Genomic_DNA"/>
</dbReference>
<sequence length="256" mass="28980">MCILFVANQQRKDMPLIIAANRDEFYRRPTLPSHFWSDAPDLLAGKDLEAGGSWMGVTRQGRIAAITNVRAANAQRDNAKSRGELVTQSLCDPSHQTLSARLRQSREKYQGYNLLFGDINALQVYNNIEDRLQEVSPGIHGLSNATLNAPWPKVTRGMQSLSEYCQHSECIVPQDLFALLRNDEQADDDRLPDTGISKEWEKRLSSIFIQSPDYGTRASTIILVNQDLQLYWHERQFSPEGAILSEVSERFQLTGE</sequence>
<accession>A0A918JRC3</accession>
<organism evidence="1 2">
    <name type="scientific">Alteromonas halophila</name>
    <dbReference type="NCBI Taxonomy" id="516698"/>
    <lineage>
        <taxon>Bacteria</taxon>
        <taxon>Pseudomonadati</taxon>
        <taxon>Pseudomonadota</taxon>
        <taxon>Gammaproteobacteria</taxon>
        <taxon>Alteromonadales</taxon>
        <taxon>Alteromonadaceae</taxon>
        <taxon>Alteromonas/Salinimonas group</taxon>
        <taxon>Alteromonas</taxon>
    </lineage>
</organism>
<reference evidence="1" key="1">
    <citation type="journal article" date="2014" name="Int. J. Syst. Evol. Microbiol.">
        <title>Complete genome sequence of Corynebacterium casei LMG S-19264T (=DSM 44701T), isolated from a smear-ripened cheese.</title>
        <authorList>
            <consortium name="US DOE Joint Genome Institute (JGI-PGF)"/>
            <person name="Walter F."/>
            <person name="Albersmeier A."/>
            <person name="Kalinowski J."/>
            <person name="Ruckert C."/>
        </authorList>
    </citation>
    <scope>NUCLEOTIDE SEQUENCE</scope>
    <source>
        <strain evidence="1">KCTC 22164</strain>
    </source>
</reference>
<comment type="caution">
    <text evidence="1">The sequence shown here is derived from an EMBL/GenBank/DDBJ whole genome shotgun (WGS) entry which is preliminary data.</text>
</comment>
<protein>
    <recommendedName>
        <fullName evidence="3">NRDE family protein</fullName>
    </recommendedName>
</protein>
<dbReference type="AlphaFoldDB" id="A0A918JRC3"/>
<reference evidence="1" key="2">
    <citation type="submission" date="2020-09" db="EMBL/GenBank/DDBJ databases">
        <authorList>
            <person name="Sun Q."/>
            <person name="Kim S."/>
        </authorList>
    </citation>
    <scope>NUCLEOTIDE SEQUENCE</scope>
    <source>
        <strain evidence="1">KCTC 22164</strain>
    </source>
</reference>
<evidence type="ECO:0000313" key="2">
    <source>
        <dbReference type="Proteomes" id="UP000631300"/>
    </source>
</evidence>
<dbReference type="PANTHER" id="PTHR17985:SF8">
    <property type="entry name" value="TRANSPORT AND GOLGI ORGANIZATION PROTEIN 2 HOMOLOG"/>
    <property type="match status" value="1"/>
</dbReference>